<comment type="caution">
    <text evidence="1">The sequence shown here is derived from an EMBL/GenBank/DDBJ whole genome shotgun (WGS) entry which is preliminary data.</text>
</comment>
<dbReference type="EMBL" id="LAZR01010785">
    <property type="protein sequence ID" value="KKM65074.1"/>
    <property type="molecule type" value="Genomic_DNA"/>
</dbReference>
<sequence length="70" mass="7918">MTAERAIAIIEKAREIHVKWVAWLEKDPENGRQEEPVVETAGDAAHHQRWVDNYDVVLAALRLPGADDES</sequence>
<organism evidence="1">
    <name type="scientific">marine sediment metagenome</name>
    <dbReference type="NCBI Taxonomy" id="412755"/>
    <lineage>
        <taxon>unclassified sequences</taxon>
        <taxon>metagenomes</taxon>
        <taxon>ecological metagenomes</taxon>
    </lineage>
</organism>
<proteinExistence type="predicted"/>
<protein>
    <submittedName>
        <fullName evidence="1">Uncharacterized protein</fullName>
    </submittedName>
</protein>
<reference evidence="1" key="1">
    <citation type="journal article" date="2015" name="Nature">
        <title>Complex archaea that bridge the gap between prokaryotes and eukaryotes.</title>
        <authorList>
            <person name="Spang A."/>
            <person name="Saw J.H."/>
            <person name="Jorgensen S.L."/>
            <person name="Zaremba-Niedzwiedzka K."/>
            <person name="Martijn J."/>
            <person name="Lind A.E."/>
            <person name="van Eijk R."/>
            <person name="Schleper C."/>
            <person name="Guy L."/>
            <person name="Ettema T.J."/>
        </authorList>
    </citation>
    <scope>NUCLEOTIDE SEQUENCE</scope>
</reference>
<gene>
    <name evidence="1" type="ORF">LCGC14_1494980</name>
</gene>
<name>A0A0F9J5P8_9ZZZZ</name>
<accession>A0A0F9J5P8</accession>
<evidence type="ECO:0000313" key="1">
    <source>
        <dbReference type="EMBL" id="KKM65074.1"/>
    </source>
</evidence>
<dbReference type="AlphaFoldDB" id="A0A0F9J5P8"/>